<gene>
    <name evidence="2" type="ORF">Mgrana_02612</name>
</gene>
<evidence type="ECO:0000313" key="2">
    <source>
        <dbReference type="EMBL" id="RIH91489.1"/>
    </source>
</evidence>
<sequence>MNPIGINLSFAVKRWVEPEAWTTLVERMGLQMVQFSFDLIDPFWPPNLRTPLARSHAQAAKAHAMEIHSAFVGLACYTYNNLLHPLPEGREAARQWWRGAMEVAVELGTKRVGGPLGGLSVGDQRNPLIRKERLLGLQQDLRELLEYARGLGIQEFLIEPTPLPRETPLTPEEAQQLLAELEAPIPVTLCIDIGHALYRPIYGQGARLEPWLALGQSIGLLHLQQTDGLSDSHWGFHDRRGIVDLAQVKRALEGSGQGQLPVILEVFYPFEASDEYVERDILASIESVIQAWS</sequence>
<keyword evidence="3" id="KW-1185">Reference proteome</keyword>
<accession>A0A399F898</accession>
<dbReference type="InterPro" id="IPR050312">
    <property type="entry name" value="IolE/XylAMocC-like"/>
</dbReference>
<name>A0A399F898_9DEIN</name>
<proteinExistence type="predicted"/>
<dbReference type="PANTHER" id="PTHR12110">
    <property type="entry name" value="HYDROXYPYRUVATE ISOMERASE"/>
    <property type="match status" value="1"/>
</dbReference>
<dbReference type="EMBL" id="QWLB01000041">
    <property type="protein sequence ID" value="RIH91489.1"/>
    <property type="molecule type" value="Genomic_DNA"/>
</dbReference>
<protein>
    <submittedName>
        <fullName evidence="2">Xylose isomerase-like TIM barrel</fullName>
    </submittedName>
</protein>
<organism evidence="2 3">
    <name type="scientific">Meiothermus granaticius NBRC 107808</name>
    <dbReference type="NCBI Taxonomy" id="1227551"/>
    <lineage>
        <taxon>Bacteria</taxon>
        <taxon>Thermotogati</taxon>
        <taxon>Deinococcota</taxon>
        <taxon>Deinococci</taxon>
        <taxon>Thermales</taxon>
        <taxon>Thermaceae</taxon>
        <taxon>Meiothermus</taxon>
    </lineage>
</organism>
<dbReference type="SUPFAM" id="SSF51658">
    <property type="entry name" value="Xylose isomerase-like"/>
    <property type="match status" value="1"/>
</dbReference>
<dbReference type="Proteomes" id="UP000266178">
    <property type="component" value="Unassembled WGS sequence"/>
</dbReference>
<comment type="caution">
    <text evidence="2">The sequence shown here is derived from an EMBL/GenBank/DDBJ whole genome shotgun (WGS) entry which is preliminary data.</text>
</comment>
<dbReference type="PANTHER" id="PTHR12110:SF53">
    <property type="entry name" value="BLR5974 PROTEIN"/>
    <property type="match status" value="1"/>
</dbReference>
<keyword evidence="2" id="KW-0413">Isomerase</keyword>
<dbReference type="InterPro" id="IPR013022">
    <property type="entry name" value="Xyl_isomerase-like_TIM-brl"/>
</dbReference>
<dbReference type="Pfam" id="PF01261">
    <property type="entry name" value="AP_endonuc_2"/>
    <property type="match status" value="1"/>
</dbReference>
<dbReference type="GO" id="GO:0016853">
    <property type="term" value="F:isomerase activity"/>
    <property type="evidence" value="ECO:0007669"/>
    <property type="project" value="UniProtKB-KW"/>
</dbReference>
<reference evidence="2 3" key="1">
    <citation type="submission" date="2018-08" db="EMBL/GenBank/DDBJ databases">
        <title>Meiothermus granaticius genome AF-68 sequencing project.</title>
        <authorList>
            <person name="Da Costa M.S."/>
            <person name="Albuquerque L."/>
            <person name="Raposo P."/>
            <person name="Froufe H.J.C."/>
            <person name="Barroso C.S."/>
            <person name="Egas C."/>
        </authorList>
    </citation>
    <scope>NUCLEOTIDE SEQUENCE [LARGE SCALE GENOMIC DNA]</scope>
    <source>
        <strain evidence="2 3">AF-68</strain>
    </source>
</reference>
<dbReference type="OrthoDB" id="9807003at2"/>
<evidence type="ECO:0000313" key="3">
    <source>
        <dbReference type="Proteomes" id="UP000266178"/>
    </source>
</evidence>
<dbReference type="AlphaFoldDB" id="A0A399F898"/>
<dbReference type="InterPro" id="IPR036237">
    <property type="entry name" value="Xyl_isomerase-like_sf"/>
</dbReference>
<feature type="domain" description="Xylose isomerase-like TIM barrel" evidence="1">
    <location>
        <begin position="25"/>
        <end position="269"/>
    </location>
</feature>
<dbReference type="RefSeq" id="WP_119358064.1">
    <property type="nucleotide sequence ID" value="NZ_BJXM01000025.1"/>
</dbReference>
<dbReference type="Gene3D" id="3.20.20.150">
    <property type="entry name" value="Divalent-metal-dependent TIM barrel enzymes"/>
    <property type="match status" value="1"/>
</dbReference>
<evidence type="ECO:0000259" key="1">
    <source>
        <dbReference type="Pfam" id="PF01261"/>
    </source>
</evidence>